<dbReference type="PROSITE" id="PS51910">
    <property type="entry name" value="GH18_2"/>
    <property type="match status" value="1"/>
</dbReference>
<sequence>MAFSKNVLRAICILITGLASIKSQTSYTETEIYTSGSTASQTSNVSTTTGASSNDPLKGFKIVCLFNNMKYYKEGFTPAMIDPTLCTHVNYEFAILDDMTYEMMTGEPDLDVHENFYQV</sequence>
<keyword evidence="1" id="KW-0732">Signal</keyword>
<keyword evidence="4" id="KW-1185">Reference proteome</keyword>
<evidence type="ECO:0000256" key="1">
    <source>
        <dbReference type="SAM" id="SignalP"/>
    </source>
</evidence>
<proteinExistence type="predicted"/>
<evidence type="ECO:0000313" key="4">
    <source>
        <dbReference type="Proteomes" id="UP000054359"/>
    </source>
</evidence>
<reference evidence="3 4" key="1">
    <citation type="submission" date="2013-11" db="EMBL/GenBank/DDBJ databases">
        <title>Genome sequencing of Stegodyphus mimosarum.</title>
        <authorList>
            <person name="Bechsgaard J."/>
        </authorList>
    </citation>
    <scope>NUCLEOTIDE SEQUENCE [LARGE SCALE GENOMIC DNA]</scope>
</reference>
<dbReference type="STRING" id="407821.A0A087UZU3"/>
<dbReference type="GO" id="GO:0005975">
    <property type="term" value="P:carbohydrate metabolic process"/>
    <property type="evidence" value="ECO:0007669"/>
    <property type="project" value="InterPro"/>
</dbReference>
<dbReference type="SUPFAM" id="SSF51445">
    <property type="entry name" value="(Trans)glycosidases"/>
    <property type="match status" value="1"/>
</dbReference>
<feature type="non-terminal residue" evidence="3">
    <location>
        <position position="119"/>
    </location>
</feature>
<accession>A0A087UZU3</accession>
<feature type="signal peptide" evidence="1">
    <location>
        <begin position="1"/>
        <end position="23"/>
    </location>
</feature>
<evidence type="ECO:0000313" key="3">
    <source>
        <dbReference type="EMBL" id="KFM82882.1"/>
    </source>
</evidence>
<dbReference type="OrthoDB" id="6431781at2759"/>
<name>A0A087UZU3_STEMI</name>
<evidence type="ECO:0000259" key="2">
    <source>
        <dbReference type="PROSITE" id="PS51910"/>
    </source>
</evidence>
<dbReference type="Proteomes" id="UP000054359">
    <property type="component" value="Unassembled WGS sequence"/>
</dbReference>
<dbReference type="InterPro" id="IPR017853">
    <property type="entry name" value="GH"/>
</dbReference>
<feature type="domain" description="GH18" evidence="2">
    <location>
        <begin position="60"/>
        <end position="119"/>
    </location>
</feature>
<gene>
    <name evidence="3" type="ORF">X975_04991</name>
</gene>
<organism evidence="3 4">
    <name type="scientific">Stegodyphus mimosarum</name>
    <name type="common">African social velvet spider</name>
    <dbReference type="NCBI Taxonomy" id="407821"/>
    <lineage>
        <taxon>Eukaryota</taxon>
        <taxon>Metazoa</taxon>
        <taxon>Ecdysozoa</taxon>
        <taxon>Arthropoda</taxon>
        <taxon>Chelicerata</taxon>
        <taxon>Arachnida</taxon>
        <taxon>Araneae</taxon>
        <taxon>Araneomorphae</taxon>
        <taxon>Entelegynae</taxon>
        <taxon>Eresoidea</taxon>
        <taxon>Eresidae</taxon>
        <taxon>Stegodyphus</taxon>
    </lineage>
</organism>
<dbReference type="EMBL" id="KK122516">
    <property type="protein sequence ID" value="KFM82882.1"/>
    <property type="molecule type" value="Genomic_DNA"/>
</dbReference>
<protein>
    <submittedName>
        <fullName evidence="3">Putative chitinase 3</fullName>
    </submittedName>
</protein>
<dbReference type="InterPro" id="IPR001223">
    <property type="entry name" value="Glyco_hydro18_cat"/>
</dbReference>
<dbReference type="AlphaFoldDB" id="A0A087UZU3"/>
<feature type="chain" id="PRO_5001831043" evidence="1">
    <location>
        <begin position="24"/>
        <end position="119"/>
    </location>
</feature>
<dbReference type="Gene3D" id="3.20.20.80">
    <property type="entry name" value="Glycosidases"/>
    <property type="match status" value="1"/>
</dbReference>